<feature type="region of interest" description="Disordered" evidence="1">
    <location>
        <begin position="1"/>
        <end position="22"/>
    </location>
</feature>
<evidence type="ECO:0000313" key="2">
    <source>
        <dbReference type="EMBL" id="WTU76889.1"/>
    </source>
</evidence>
<accession>A0AAU2JWF4</accession>
<reference evidence="2" key="1">
    <citation type="submission" date="2022-10" db="EMBL/GenBank/DDBJ databases">
        <title>The complete genomes of actinobacterial strains from the NBC collection.</title>
        <authorList>
            <person name="Joergensen T.S."/>
            <person name="Alvarez Arevalo M."/>
            <person name="Sterndorff E.B."/>
            <person name="Faurdal D."/>
            <person name="Vuksanovic O."/>
            <person name="Mourched A.-S."/>
            <person name="Charusanti P."/>
            <person name="Shaw S."/>
            <person name="Blin K."/>
            <person name="Weber T."/>
        </authorList>
    </citation>
    <scope>NUCLEOTIDE SEQUENCE</scope>
    <source>
        <strain evidence="2">NBC_00049</strain>
    </source>
</reference>
<protein>
    <submittedName>
        <fullName evidence="2">Uncharacterized protein</fullName>
    </submittedName>
</protein>
<dbReference type="AlphaFoldDB" id="A0AAU2JWF4"/>
<dbReference type="EMBL" id="CP108264">
    <property type="protein sequence ID" value="WTU76889.1"/>
    <property type="molecule type" value="Genomic_DNA"/>
</dbReference>
<name>A0AAU2JWF4_9ACTN</name>
<proteinExistence type="predicted"/>
<gene>
    <name evidence="2" type="ORF">OG327_28125</name>
</gene>
<sequence>MTGSPTGFPTGSATTTKTSAGSRFDAARQVADAVLLEGYVLYPYRASAAKNRLRWQFGVLVPPAWGRAHEEHVFQQTEILMEPRGDATLTLELRFLHAQRRTVEQALDGGGFAEVPELNLADRVLVPWDEGAEERVELAVTMGELADGAITVPFRRPARDETEDVLDADGRTVGRLVRRTEEIEGVVRLEATELDGAYRVSRLRVVVENTSPWTPGADDGPGSVDREAALPRSLVAAHLLLGIDSGSFLSMTDPPEWAKEAVAACVNRHTWPVLAGEPGRADVVLSSPIILEDHPAIAPESAGAMYDSTEIDEILALRTAALTDQEKREARGTDARAAAVIDLADSMPPEVLERLHGAVRALREVTGPEQPPLLTELPGEDVVFKPDTPWWDPARADTADPTRDRISVDGTSVGPGSRVLLRPGRRRTDAQDLFLQGRAALVEAVLHDVDGGVHLAVTVEDDPGADIRREQGRFLYFQPDEVTPLEDA</sequence>
<organism evidence="2">
    <name type="scientific">Streptomyces sp. NBC_00049</name>
    <dbReference type="NCBI Taxonomy" id="2903617"/>
    <lineage>
        <taxon>Bacteria</taxon>
        <taxon>Bacillati</taxon>
        <taxon>Actinomycetota</taxon>
        <taxon>Actinomycetes</taxon>
        <taxon>Kitasatosporales</taxon>
        <taxon>Streptomycetaceae</taxon>
        <taxon>Streptomyces</taxon>
    </lineage>
</organism>
<evidence type="ECO:0000256" key="1">
    <source>
        <dbReference type="SAM" id="MobiDB-lite"/>
    </source>
</evidence>